<dbReference type="SUPFAM" id="SSF55874">
    <property type="entry name" value="ATPase domain of HSP90 chaperone/DNA topoisomerase II/histidine kinase"/>
    <property type="match status" value="1"/>
</dbReference>
<name>A0ABS1WBR0_9GAMM</name>
<dbReference type="InterPro" id="IPR036890">
    <property type="entry name" value="HATPase_C_sf"/>
</dbReference>
<sequence length="182" mass="20830">MSVYEQHIVVCDLVHANNHSRDYKLIIANSMMKSIIDFLNHCFIRLKLNIAYLPYDYDPNHESRWTYFFLRETIRNSIDSCYSKPDAHIDHIEIKVTLKTVDEHLFLKIKDNGIGFSGIAPGVRLTKSPENTKKDKTKMLGGKGFGLEICQEKLPLLFCKNRKHGGASVQCSLGKKPFTLSL</sequence>
<feature type="domain" description="Histidine kinase/HSP90-like ATPase" evidence="1">
    <location>
        <begin position="70"/>
        <end position="154"/>
    </location>
</feature>
<dbReference type="Proteomes" id="UP000809910">
    <property type="component" value="Unassembled WGS sequence"/>
</dbReference>
<accession>A0ABS1WBR0</accession>
<dbReference type="RefSeq" id="WP_203111910.1">
    <property type="nucleotide sequence ID" value="NZ_JADOBG010000022.1"/>
</dbReference>
<keyword evidence="2" id="KW-0067">ATP-binding</keyword>
<organism evidence="2 3">
    <name type="scientific">Legionella bononiensis</name>
    <dbReference type="NCBI Taxonomy" id="2793102"/>
    <lineage>
        <taxon>Bacteria</taxon>
        <taxon>Pseudomonadati</taxon>
        <taxon>Pseudomonadota</taxon>
        <taxon>Gammaproteobacteria</taxon>
        <taxon>Legionellales</taxon>
        <taxon>Legionellaceae</taxon>
        <taxon>Legionella</taxon>
    </lineage>
</organism>
<keyword evidence="3" id="KW-1185">Reference proteome</keyword>
<dbReference type="Gene3D" id="3.30.565.10">
    <property type="entry name" value="Histidine kinase-like ATPase, C-terminal domain"/>
    <property type="match status" value="1"/>
</dbReference>
<reference evidence="2 3" key="1">
    <citation type="submission" date="2020-12" db="EMBL/GenBank/DDBJ databases">
        <title>WGS of Legionella: environmental sample.</title>
        <authorList>
            <person name="Cristino S."/>
            <person name="Girolamini L."/>
            <person name="Salaris S."/>
            <person name="Pascale M.R."/>
            <person name="Mazzotta M."/>
            <person name="Orsini M."/>
            <person name="Grottola A."/>
        </authorList>
    </citation>
    <scope>NUCLEOTIDE SEQUENCE [LARGE SCALE GENOMIC DNA]</scope>
    <source>
        <strain evidence="2 3">30cs62</strain>
    </source>
</reference>
<protein>
    <submittedName>
        <fullName evidence="2">ATP-binding protein</fullName>
    </submittedName>
</protein>
<evidence type="ECO:0000313" key="2">
    <source>
        <dbReference type="EMBL" id="MBL7526790.1"/>
    </source>
</evidence>
<keyword evidence="2" id="KW-0547">Nucleotide-binding</keyword>
<dbReference type="Pfam" id="PF02518">
    <property type="entry name" value="HATPase_c"/>
    <property type="match status" value="1"/>
</dbReference>
<evidence type="ECO:0000313" key="3">
    <source>
        <dbReference type="Proteomes" id="UP000809910"/>
    </source>
</evidence>
<proteinExistence type="predicted"/>
<evidence type="ECO:0000259" key="1">
    <source>
        <dbReference type="Pfam" id="PF02518"/>
    </source>
</evidence>
<comment type="caution">
    <text evidence="2">The sequence shown here is derived from an EMBL/GenBank/DDBJ whole genome shotgun (WGS) entry which is preliminary data.</text>
</comment>
<gene>
    <name evidence="2" type="ORF">I5282_09430</name>
</gene>
<dbReference type="EMBL" id="JADWVN010000017">
    <property type="protein sequence ID" value="MBL7526790.1"/>
    <property type="molecule type" value="Genomic_DNA"/>
</dbReference>
<dbReference type="GO" id="GO:0005524">
    <property type="term" value="F:ATP binding"/>
    <property type="evidence" value="ECO:0007669"/>
    <property type="project" value="UniProtKB-KW"/>
</dbReference>
<dbReference type="InterPro" id="IPR003594">
    <property type="entry name" value="HATPase_dom"/>
</dbReference>